<name>A0A3P8FG49_9TREM</name>
<evidence type="ECO:0000313" key="2">
    <source>
        <dbReference type="Proteomes" id="UP000269396"/>
    </source>
</evidence>
<keyword evidence="2" id="KW-1185">Reference proteome</keyword>
<sequence>MLSDTAKQVGISGTVTRLNISFVTGASSQNAEFTNFKIESLDKNNQIKIEGAYTIDNLPVKKAEMSPTDFQKRWKHLKVVRLPTIA</sequence>
<reference evidence="1 2" key="1">
    <citation type="submission" date="2018-11" db="EMBL/GenBank/DDBJ databases">
        <authorList>
            <consortium name="Pathogen Informatics"/>
        </authorList>
    </citation>
    <scope>NUCLEOTIDE SEQUENCE [LARGE SCALE GENOMIC DNA]</scope>
    <source>
        <strain>Denwood</strain>
        <strain evidence="2">Zambia</strain>
    </source>
</reference>
<evidence type="ECO:0000313" key="1">
    <source>
        <dbReference type="EMBL" id="VDP75212.1"/>
    </source>
</evidence>
<proteinExistence type="predicted"/>
<dbReference type="AlphaFoldDB" id="A0A3P8FG49"/>
<protein>
    <submittedName>
        <fullName evidence="1">Uncharacterized protein</fullName>
    </submittedName>
</protein>
<accession>A0A3P8FG49</accession>
<dbReference type="EMBL" id="UZAL01039308">
    <property type="protein sequence ID" value="VDP75212.1"/>
    <property type="molecule type" value="Genomic_DNA"/>
</dbReference>
<gene>
    <name evidence="1" type="ORF">SMTD_LOCUS17798</name>
</gene>
<dbReference type="Proteomes" id="UP000269396">
    <property type="component" value="Unassembled WGS sequence"/>
</dbReference>
<organism evidence="1 2">
    <name type="scientific">Schistosoma mattheei</name>
    <dbReference type="NCBI Taxonomy" id="31246"/>
    <lineage>
        <taxon>Eukaryota</taxon>
        <taxon>Metazoa</taxon>
        <taxon>Spiralia</taxon>
        <taxon>Lophotrochozoa</taxon>
        <taxon>Platyhelminthes</taxon>
        <taxon>Trematoda</taxon>
        <taxon>Digenea</taxon>
        <taxon>Strigeidida</taxon>
        <taxon>Schistosomatoidea</taxon>
        <taxon>Schistosomatidae</taxon>
        <taxon>Schistosoma</taxon>
    </lineage>
</organism>